<accession>A0AAD6RYP9</accession>
<dbReference type="GO" id="GO:0000935">
    <property type="term" value="C:division septum"/>
    <property type="evidence" value="ECO:0007669"/>
    <property type="project" value="TreeGrafter"/>
</dbReference>
<dbReference type="InterPro" id="IPR033511">
    <property type="entry name" value="Cdc24/Scd1_PH_dom"/>
</dbReference>
<protein>
    <submittedName>
        <fullName evidence="3">Pleckstrin homology domain-containing protein</fullName>
    </submittedName>
</protein>
<dbReference type="Pfam" id="PF15411">
    <property type="entry name" value="PH_10"/>
    <property type="match status" value="1"/>
</dbReference>
<keyword evidence="4" id="KW-1185">Reference proteome</keyword>
<comment type="caution">
    <text evidence="3">The sequence shown here is derived from an EMBL/GenBank/DDBJ whole genome shotgun (WGS) entry which is preliminary data.</text>
</comment>
<dbReference type="Gene3D" id="1.20.900.10">
    <property type="entry name" value="Dbl homology (DH) domain"/>
    <property type="match status" value="1"/>
</dbReference>
<dbReference type="SMART" id="SM00666">
    <property type="entry name" value="PB1"/>
    <property type="match status" value="1"/>
</dbReference>
<dbReference type="CDD" id="cd13246">
    <property type="entry name" value="PH_Scd1"/>
    <property type="match status" value="1"/>
</dbReference>
<gene>
    <name evidence="3" type="ORF">C8F04DRAFT_1335647</name>
</gene>
<dbReference type="InterPro" id="IPR000270">
    <property type="entry name" value="PB1_dom"/>
</dbReference>
<evidence type="ECO:0000259" key="1">
    <source>
        <dbReference type="PROSITE" id="PS50010"/>
    </source>
</evidence>
<organism evidence="3 4">
    <name type="scientific">Mycena alexandri</name>
    <dbReference type="NCBI Taxonomy" id="1745969"/>
    <lineage>
        <taxon>Eukaryota</taxon>
        <taxon>Fungi</taxon>
        <taxon>Dikarya</taxon>
        <taxon>Basidiomycota</taxon>
        <taxon>Agaricomycotina</taxon>
        <taxon>Agaricomycetes</taxon>
        <taxon>Agaricomycetidae</taxon>
        <taxon>Agaricales</taxon>
        <taxon>Marasmiineae</taxon>
        <taxon>Mycenaceae</taxon>
        <taxon>Mycena</taxon>
    </lineage>
</organism>
<dbReference type="InterPro" id="IPR011993">
    <property type="entry name" value="PH-like_dom_sf"/>
</dbReference>
<feature type="domain" description="PB1" evidence="2">
    <location>
        <begin position="527"/>
        <end position="611"/>
    </location>
</feature>
<dbReference type="PANTHER" id="PTHR47339">
    <property type="entry name" value="CELL DIVISION CONTROL PROTEIN 24"/>
    <property type="match status" value="1"/>
</dbReference>
<dbReference type="PANTHER" id="PTHR47339:SF1">
    <property type="entry name" value="CELL DIVISION CONTROL PROTEIN 24"/>
    <property type="match status" value="1"/>
</dbReference>
<evidence type="ECO:0000313" key="4">
    <source>
        <dbReference type="Proteomes" id="UP001218188"/>
    </source>
</evidence>
<dbReference type="GO" id="GO:0030010">
    <property type="term" value="P:establishment of cell polarity"/>
    <property type="evidence" value="ECO:0007669"/>
    <property type="project" value="TreeGrafter"/>
</dbReference>
<dbReference type="InterPro" id="IPR000219">
    <property type="entry name" value="DH_dom"/>
</dbReference>
<sequence>MSLSAHCAKLLARLMLIRGFPNYVSRLPVASIDTNDPITQLWDMFALGVPLCYIFDLLPEDCGFNKINHSEFIEEQYDANPDRAKLHATVLFAMQIRTEKVADHIPDCEAFTVTDLWDRNSTDGFAKAVATVTAITNYLPHNIFIAPSEKLPAYIHPPNEAIRQLVETERSYVRDLETMQNYATVVAQSNLIGTETYDRLFANTNELVNFHRKFLAGFNATAELPWQEQRWGLLFLEAVRIVDENNIQLQFNHLISSLGKEFGKIYPPYYMNYFANVANIELTLEQEHKPFYLLNECASTHSCLSLSLRPHWPLSINTATSWKGVFRLAKRVTDMINEARRRGEKEQTMQSLRTRLDDWKGNNLENFGALLLDDTFDVVRTGVKREYHVFFFEEIMVFCKEVPSAPPNRAKNTPLLNKGRIFLSAVLEAVVQLGSRHISPTKINLASSRRFFLLTVHWKGNNGHESFTVHFRREDQMNQWEKQINRLKGSAEDCEADLQEDHVDSLDQTDFGQLAGTTDNTNARSASARVKVNFGEDLFLLHAPRVTDYDTLVEMIQLKLQLCGPRSRDGPLRLTYKDEDGDTIVLSSSDDVRVAFGECQFSGGLLELYVT</sequence>
<dbReference type="PROSITE" id="PS50010">
    <property type="entry name" value="DH_2"/>
    <property type="match status" value="1"/>
</dbReference>
<dbReference type="CDD" id="cd05992">
    <property type="entry name" value="PB1"/>
    <property type="match status" value="1"/>
</dbReference>
<dbReference type="GO" id="GO:0005737">
    <property type="term" value="C:cytoplasm"/>
    <property type="evidence" value="ECO:0007669"/>
    <property type="project" value="TreeGrafter"/>
</dbReference>
<dbReference type="AlphaFoldDB" id="A0AAD6RYP9"/>
<dbReference type="Gene3D" id="2.30.29.30">
    <property type="entry name" value="Pleckstrin-homology domain (PH domain)/Phosphotyrosine-binding domain (PTB)"/>
    <property type="match status" value="1"/>
</dbReference>
<dbReference type="GO" id="GO:0005634">
    <property type="term" value="C:nucleus"/>
    <property type="evidence" value="ECO:0007669"/>
    <property type="project" value="TreeGrafter"/>
</dbReference>
<dbReference type="Pfam" id="PF00621">
    <property type="entry name" value="RhoGEF"/>
    <property type="match status" value="1"/>
</dbReference>
<evidence type="ECO:0000313" key="3">
    <source>
        <dbReference type="EMBL" id="KAJ7017477.1"/>
    </source>
</evidence>
<proteinExistence type="predicted"/>
<reference evidence="3" key="1">
    <citation type="submission" date="2023-03" db="EMBL/GenBank/DDBJ databases">
        <title>Massive genome expansion in bonnet fungi (Mycena s.s.) driven by repeated elements and novel gene families across ecological guilds.</title>
        <authorList>
            <consortium name="Lawrence Berkeley National Laboratory"/>
            <person name="Harder C.B."/>
            <person name="Miyauchi S."/>
            <person name="Viragh M."/>
            <person name="Kuo A."/>
            <person name="Thoen E."/>
            <person name="Andreopoulos B."/>
            <person name="Lu D."/>
            <person name="Skrede I."/>
            <person name="Drula E."/>
            <person name="Henrissat B."/>
            <person name="Morin E."/>
            <person name="Kohler A."/>
            <person name="Barry K."/>
            <person name="LaButti K."/>
            <person name="Morin E."/>
            <person name="Salamov A."/>
            <person name="Lipzen A."/>
            <person name="Mereny Z."/>
            <person name="Hegedus B."/>
            <person name="Baldrian P."/>
            <person name="Stursova M."/>
            <person name="Weitz H."/>
            <person name="Taylor A."/>
            <person name="Grigoriev I.V."/>
            <person name="Nagy L.G."/>
            <person name="Martin F."/>
            <person name="Kauserud H."/>
        </authorList>
    </citation>
    <scope>NUCLEOTIDE SEQUENCE</scope>
    <source>
        <strain evidence="3">CBHHK200</strain>
    </source>
</reference>
<dbReference type="InterPro" id="IPR010481">
    <property type="entry name" value="Cdc24/Scd1_N"/>
</dbReference>
<dbReference type="GO" id="GO:0031106">
    <property type="term" value="P:septin ring organization"/>
    <property type="evidence" value="ECO:0007669"/>
    <property type="project" value="TreeGrafter"/>
</dbReference>
<feature type="domain" description="DH" evidence="1">
    <location>
        <begin position="157"/>
        <end position="273"/>
    </location>
</feature>
<dbReference type="InterPro" id="IPR053026">
    <property type="entry name" value="CDC42_GEF"/>
</dbReference>
<dbReference type="Pfam" id="PF06395">
    <property type="entry name" value="CDC24"/>
    <property type="match status" value="1"/>
</dbReference>
<dbReference type="GO" id="GO:0005085">
    <property type="term" value="F:guanyl-nucleotide exchange factor activity"/>
    <property type="evidence" value="ECO:0007669"/>
    <property type="project" value="InterPro"/>
</dbReference>
<dbReference type="GO" id="GO:0043332">
    <property type="term" value="C:mating projection tip"/>
    <property type="evidence" value="ECO:0007669"/>
    <property type="project" value="TreeGrafter"/>
</dbReference>
<evidence type="ECO:0000259" key="2">
    <source>
        <dbReference type="PROSITE" id="PS51745"/>
    </source>
</evidence>
<dbReference type="Gene3D" id="3.10.20.90">
    <property type="entry name" value="Phosphatidylinositol 3-kinase Catalytic Subunit, Chain A, domain 1"/>
    <property type="match status" value="1"/>
</dbReference>
<dbReference type="SUPFAM" id="SSF54277">
    <property type="entry name" value="CAD &amp; PB1 domains"/>
    <property type="match status" value="1"/>
</dbReference>
<dbReference type="PROSITE" id="PS51745">
    <property type="entry name" value="PB1"/>
    <property type="match status" value="1"/>
</dbReference>
<dbReference type="InterPro" id="IPR053793">
    <property type="entry name" value="PB1-like"/>
</dbReference>
<dbReference type="SUPFAM" id="SSF48065">
    <property type="entry name" value="DBL homology domain (DH-domain)"/>
    <property type="match status" value="1"/>
</dbReference>
<dbReference type="Pfam" id="PF00564">
    <property type="entry name" value="PB1"/>
    <property type="match status" value="1"/>
</dbReference>
<name>A0AAD6RYP9_9AGAR</name>
<dbReference type="Proteomes" id="UP001218188">
    <property type="component" value="Unassembled WGS sequence"/>
</dbReference>
<dbReference type="InterPro" id="IPR035899">
    <property type="entry name" value="DBL_dom_sf"/>
</dbReference>
<dbReference type="SUPFAM" id="SSF50729">
    <property type="entry name" value="PH domain-like"/>
    <property type="match status" value="1"/>
</dbReference>
<dbReference type="EMBL" id="JARJCM010000402">
    <property type="protein sequence ID" value="KAJ7017477.1"/>
    <property type="molecule type" value="Genomic_DNA"/>
</dbReference>